<keyword evidence="3" id="KW-1185">Reference proteome</keyword>
<gene>
    <name evidence="2" type="ORF">PAL_GLEAN10015405</name>
</gene>
<name>L5KIC2_PTEAL</name>
<evidence type="ECO:0000256" key="1">
    <source>
        <dbReference type="SAM" id="MobiDB-lite"/>
    </source>
</evidence>
<organism evidence="2 3">
    <name type="scientific">Pteropus alecto</name>
    <name type="common">Black flying fox</name>
    <dbReference type="NCBI Taxonomy" id="9402"/>
    <lineage>
        <taxon>Eukaryota</taxon>
        <taxon>Metazoa</taxon>
        <taxon>Chordata</taxon>
        <taxon>Craniata</taxon>
        <taxon>Vertebrata</taxon>
        <taxon>Euteleostomi</taxon>
        <taxon>Mammalia</taxon>
        <taxon>Eutheria</taxon>
        <taxon>Laurasiatheria</taxon>
        <taxon>Chiroptera</taxon>
        <taxon>Yinpterochiroptera</taxon>
        <taxon>Pteropodoidea</taxon>
        <taxon>Pteropodidae</taxon>
        <taxon>Pteropodinae</taxon>
        <taxon>Pteropus</taxon>
    </lineage>
</organism>
<accession>L5KIC2</accession>
<dbReference type="InParanoid" id="L5KIC2"/>
<sequence>MAKDSRGRRPRYQMPAKKSGKEERCARSHRRRKHDRRCRKLLSSFGFGRRTRVVKRRHARNFVTSLCEVASLAS</sequence>
<protein>
    <submittedName>
        <fullName evidence="2">Uncharacterized protein</fullName>
    </submittedName>
</protein>
<dbReference type="Proteomes" id="UP000010552">
    <property type="component" value="Unassembled WGS sequence"/>
</dbReference>
<feature type="compositionally biased region" description="Basic residues" evidence="1">
    <location>
        <begin position="27"/>
        <end position="36"/>
    </location>
</feature>
<evidence type="ECO:0000313" key="2">
    <source>
        <dbReference type="EMBL" id="ELK10268.1"/>
    </source>
</evidence>
<proteinExistence type="predicted"/>
<reference evidence="3" key="1">
    <citation type="journal article" date="2013" name="Science">
        <title>Comparative analysis of bat genomes provides insight into the evolution of flight and immunity.</title>
        <authorList>
            <person name="Zhang G."/>
            <person name="Cowled C."/>
            <person name="Shi Z."/>
            <person name="Huang Z."/>
            <person name="Bishop-Lilly K.A."/>
            <person name="Fang X."/>
            <person name="Wynne J.W."/>
            <person name="Xiong Z."/>
            <person name="Baker M.L."/>
            <person name="Zhao W."/>
            <person name="Tachedjian M."/>
            <person name="Zhu Y."/>
            <person name="Zhou P."/>
            <person name="Jiang X."/>
            <person name="Ng J."/>
            <person name="Yang L."/>
            <person name="Wu L."/>
            <person name="Xiao J."/>
            <person name="Feng Y."/>
            <person name="Chen Y."/>
            <person name="Sun X."/>
            <person name="Zhang Y."/>
            <person name="Marsh G.A."/>
            <person name="Crameri G."/>
            <person name="Broder C.C."/>
            <person name="Frey K.G."/>
            <person name="Wang L.F."/>
            <person name="Wang J."/>
        </authorList>
    </citation>
    <scope>NUCLEOTIDE SEQUENCE [LARGE SCALE GENOMIC DNA]</scope>
</reference>
<feature type="region of interest" description="Disordered" evidence="1">
    <location>
        <begin position="1"/>
        <end position="36"/>
    </location>
</feature>
<dbReference type="EMBL" id="KB030754">
    <property type="protein sequence ID" value="ELK10268.1"/>
    <property type="molecule type" value="Genomic_DNA"/>
</dbReference>
<evidence type="ECO:0000313" key="3">
    <source>
        <dbReference type="Proteomes" id="UP000010552"/>
    </source>
</evidence>
<dbReference type="AlphaFoldDB" id="L5KIC2"/>